<dbReference type="Pfam" id="PF04606">
    <property type="entry name" value="Ogr_Delta"/>
    <property type="match status" value="1"/>
</dbReference>
<proteinExistence type="predicted"/>
<keyword evidence="3" id="KW-1185">Reference proteome</keyword>
<gene>
    <name evidence="2" type="ORF">ACFFJ3_21825</name>
</gene>
<feature type="domain" description="Zinc finger Ogr/Delta-type" evidence="1">
    <location>
        <begin position="7"/>
        <end position="52"/>
    </location>
</feature>
<sequence length="86" mass="10058">MIIMYPCPMCNSLIKTRSSRTLSEYVKEKYYYCSNPACLCVFKTYECFEHFITTTIDPTITANADIQVSVPQPPTQPKRRYSMRLE</sequence>
<dbReference type="RefSeq" id="WP_380679696.1">
    <property type="nucleotide sequence ID" value="NZ_JBHLXG010000032.1"/>
</dbReference>
<reference evidence="2 3" key="1">
    <citation type="submission" date="2024-09" db="EMBL/GenBank/DDBJ databases">
        <authorList>
            <person name="Sun Q."/>
            <person name="Mori K."/>
        </authorList>
    </citation>
    <scope>NUCLEOTIDE SEQUENCE [LARGE SCALE GENOMIC DNA]</scope>
    <source>
        <strain evidence="2 3">CCM 8626</strain>
    </source>
</reference>
<name>A0ABV6EJB8_9GAMM</name>
<protein>
    <submittedName>
        <fullName evidence="2">Ogr/Delta-like zinc finger family protein</fullName>
    </submittedName>
</protein>
<comment type="caution">
    <text evidence="2">The sequence shown here is derived from an EMBL/GenBank/DDBJ whole genome shotgun (WGS) entry which is preliminary data.</text>
</comment>
<accession>A0ABV6EJB8</accession>
<dbReference type="EMBL" id="JBHLXG010000032">
    <property type="protein sequence ID" value="MFC0229099.1"/>
    <property type="molecule type" value="Genomic_DNA"/>
</dbReference>
<dbReference type="Proteomes" id="UP001589792">
    <property type="component" value="Unassembled WGS sequence"/>
</dbReference>
<evidence type="ECO:0000313" key="3">
    <source>
        <dbReference type="Proteomes" id="UP001589792"/>
    </source>
</evidence>
<evidence type="ECO:0000259" key="1">
    <source>
        <dbReference type="Pfam" id="PF04606"/>
    </source>
</evidence>
<evidence type="ECO:0000313" key="2">
    <source>
        <dbReference type="EMBL" id="MFC0229099.1"/>
    </source>
</evidence>
<dbReference type="InterPro" id="IPR007684">
    <property type="entry name" value="Znf_Ogr/Delta"/>
</dbReference>
<organism evidence="2 3">
    <name type="scientific">Serratia aquatilis</name>
    <dbReference type="NCBI Taxonomy" id="1737515"/>
    <lineage>
        <taxon>Bacteria</taxon>
        <taxon>Pseudomonadati</taxon>
        <taxon>Pseudomonadota</taxon>
        <taxon>Gammaproteobacteria</taxon>
        <taxon>Enterobacterales</taxon>
        <taxon>Yersiniaceae</taxon>
        <taxon>Serratia</taxon>
    </lineage>
</organism>